<sequence length="53" mass="5688">MSDLQFAPRPADRRHRGGGSLRIVVEVKLVAGITASERVLTHCPAGTFGRGSR</sequence>
<reference evidence="1 2" key="1">
    <citation type="submission" date="2019-03" db="EMBL/GenBank/DDBJ databases">
        <title>Genomic Encyclopedia of Type Strains, Phase IV (KMG-V): Genome sequencing to study the core and pangenomes of soil and plant-associated prokaryotes.</title>
        <authorList>
            <person name="Whitman W."/>
        </authorList>
    </citation>
    <scope>NUCLEOTIDE SEQUENCE [LARGE SCALE GENOMIC DNA]</scope>
    <source>
        <strain evidence="1 2">Gr42</strain>
    </source>
</reference>
<dbReference type="Proteomes" id="UP000295547">
    <property type="component" value="Unassembled WGS sequence"/>
</dbReference>
<evidence type="ECO:0000313" key="2">
    <source>
        <dbReference type="Proteomes" id="UP000295547"/>
    </source>
</evidence>
<evidence type="ECO:0000313" key="1">
    <source>
        <dbReference type="EMBL" id="TCU30891.1"/>
    </source>
</evidence>
<comment type="caution">
    <text evidence="1">The sequence shown here is derived from an EMBL/GenBank/DDBJ whole genome shotgun (WGS) entry which is preliminary data.</text>
</comment>
<protein>
    <submittedName>
        <fullName evidence="1">Uncharacterized protein</fullName>
    </submittedName>
</protein>
<name>A0A4R3R846_9HYPH</name>
<accession>A0A4R3R846</accession>
<dbReference type="AlphaFoldDB" id="A0A4R3R846"/>
<gene>
    <name evidence="1" type="ORF">EV130_101466</name>
</gene>
<dbReference type="EMBL" id="SMBJ01000001">
    <property type="protein sequence ID" value="TCU30891.1"/>
    <property type="molecule type" value="Genomic_DNA"/>
</dbReference>
<keyword evidence="2" id="KW-1185">Reference proteome</keyword>
<organism evidence="1 2">
    <name type="scientific">Rhizobium azibense</name>
    <dbReference type="NCBI Taxonomy" id="1136135"/>
    <lineage>
        <taxon>Bacteria</taxon>
        <taxon>Pseudomonadati</taxon>
        <taxon>Pseudomonadota</taxon>
        <taxon>Alphaproteobacteria</taxon>
        <taxon>Hyphomicrobiales</taxon>
        <taxon>Rhizobiaceae</taxon>
        <taxon>Rhizobium/Agrobacterium group</taxon>
        <taxon>Rhizobium</taxon>
    </lineage>
</organism>
<proteinExistence type="predicted"/>